<feature type="transmembrane region" description="Helical" evidence="6">
    <location>
        <begin position="331"/>
        <end position="358"/>
    </location>
</feature>
<keyword evidence="2" id="KW-1003">Cell membrane</keyword>
<evidence type="ECO:0000256" key="6">
    <source>
        <dbReference type="SAM" id="Phobius"/>
    </source>
</evidence>
<dbReference type="GO" id="GO:0022857">
    <property type="term" value="F:transmembrane transporter activity"/>
    <property type="evidence" value="ECO:0007669"/>
    <property type="project" value="InterPro"/>
</dbReference>
<evidence type="ECO:0000256" key="3">
    <source>
        <dbReference type="ARBA" id="ARBA00022692"/>
    </source>
</evidence>
<evidence type="ECO:0000256" key="5">
    <source>
        <dbReference type="ARBA" id="ARBA00023136"/>
    </source>
</evidence>
<dbReference type="InterPro" id="IPR020846">
    <property type="entry name" value="MFS_dom"/>
</dbReference>
<comment type="subcellular location">
    <subcellularLocation>
        <location evidence="1">Cell membrane</location>
        <topology evidence="1">Multi-pass membrane protein</topology>
    </subcellularLocation>
</comment>
<feature type="domain" description="Major facilitator superfamily (MFS) profile" evidence="7">
    <location>
        <begin position="1"/>
        <end position="390"/>
    </location>
</feature>
<dbReference type="RefSeq" id="WP_265895261.1">
    <property type="nucleotide sequence ID" value="NZ_JAPIVE010000001.1"/>
</dbReference>
<keyword evidence="3 6" id="KW-0812">Transmembrane</keyword>
<accession>A0AA41ZJ86</accession>
<feature type="transmembrane region" description="Helical" evidence="6">
    <location>
        <begin position="73"/>
        <end position="91"/>
    </location>
</feature>
<feature type="transmembrane region" description="Helical" evidence="6">
    <location>
        <begin position="277"/>
        <end position="298"/>
    </location>
</feature>
<feature type="transmembrane region" description="Helical" evidence="6">
    <location>
        <begin position="45"/>
        <end position="66"/>
    </location>
</feature>
<evidence type="ECO:0000259" key="7">
    <source>
        <dbReference type="PROSITE" id="PS50850"/>
    </source>
</evidence>
<keyword evidence="9" id="KW-1185">Reference proteome</keyword>
<evidence type="ECO:0000256" key="1">
    <source>
        <dbReference type="ARBA" id="ARBA00004651"/>
    </source>
</evidence>
<feature type="transmembrane region" description="Helical" evidence="6">
    <location>
        <begin position="135"/>
        <end position="157"/>
    </location>
</feature>
<organism evidence="8 9">
    <name type="scientific">Larsenimonas rhizosphaerae</name>
    <dbReference type="NCBI Taxonomy" id="2944682"/>
    <lineage>
        <taxon>Bacteria</taxon>
        <taxon>Pseudomonadati</taxon>
        <taxon>Pseudomonadota</taxon>
        <taxon>Gammaproteobacteria</taxon>
        <taxon>Oceanospirillales</taxon>
        <taxon>Halomonadaceae</taxon>
        <taxon>Larsenimonas</taxon>
    </lineage>
</organism>
<sequence length="395" mass="41080">MQRSKAIAMDGALATAISFGPARMGFGLFLPQFKNAFNISTQQAGLIASSGFAGFFAALLLSGILVSRCGPRYAVVVGAFAAMIGMFMISVSQSPMFLTAGVVVASASAGFCWSPFNNAAQRGVEERYQGRTLSIISTGTTGGIALAGLMAFCVASTEHGWRAAWLVFSITALIAIVISTLALARLPSEPSTNYSHHDASLKRLLHHTAWPLYGIALSFGITNSIYLSFAVNQVDQAGGLSGLATSLSGPVLYMSFGAAGLFGLATAELHQRLGMPTLVAGIFLASMLSLVLIGITPASWPGMLASSALQGMCVMMLSAIFSFWSARLFPALATVSLTAVLVVFALGNILGPVLAGLFQGGMDMTGVFLVAGGLSLATAVVFPLAYRVMFNSQPR</sequence>
<feature type="transmembrane region" description="Helical" evidence="6">
    <location>
        <begin position="163"/>
        <end position="184"/>
    </location>
</feature>
<dbReference type="EMBL" id="JAPIVE010000001">
    <property type="protein sequence ID" value="MCX2522776.1"/>
    <property type="molecule type" value="Genomic_DNA"/>
</dbReference>
<dbReference type="InterPro" id="IPR050189">
    <property type="entry name" value="MFS_Efflux_Transporters"/>
</dbReference>
<keyword evidence="4 6" id="KW-1133">Transmembrane helix</keyword>
<dbReference type="Proteomes" id="UP001165678">
    <property type="component" value="Unassembled WGS sequence"/>
</dbReference>
<dbReference type="PANTHER" id="PTHR43124:SF3">
    <property type="entry name" value="CHLORAMPHENICOL EFFLUX PUMP RV0191"/>
    <property type="match status" value="1"/>
</dbReference>
<feature type="transmembrane region" description="Helical" evidence="6">
    <location>
        <begin position="251"/>
        <end position="270"/>
    </location>
</feature>
<dbReference type="PROSITE" id="PS50850">
    <property type="entry name" value="MFS"/>
    <property type="match status" value="1"/>
</dbReference>
<dbReference type="Gene3D" id="1.20.1250.20">
    <property type="entry name" value="MFS general substrate transporter like domains"/>
    <property type="match status" value="2"/>
</dbReference>
<dbReference type="Pfam" id="PF07690">
    <property type="entry name" value="MFS_1"/>
    <property type="match status" value="1"/>
</dbReference>
<keyword evidence="5 6" id="KW-0472">Membrane</keyword>
<dbReference type="AlphaFoldDB" id="A0AA41ZJ86"/>
<comment type="caution">
    <text evidence="8">The sequence shown here is derived from an EMBL/GenBank/DDBJ whole genome shotgun (WGS) entry which is preliminary data.</text>
</comment>
<reference evidence="8" key="1">
    <citation type="submission" date="2022-11" db="EMBL/GenBank/DDBJ databases">
        <title>Larsenimonas rhizosphaerae sp. nov., isolated from a tidal mudflat.</title>
        <authorList>
            <person name="Lee S.D."/>
            <person name="Kim I.S."/>
        </authorList>
    </citation>
    <scope>NUCLEOTIDE SEQUENCE</scope>
    <source>
        <strain evidence="8">GH2-1</strain>
    </source>
</reference>
<dbReference type="InterPro" id="IPR011701">
    <property type="entry name" value="MFS"/>
</dbReference>
<proteinExistence type="predicted"/>
<evidence type="ECO:0000256" key="4">
    <source>
        <dbReference type="ARBA" id="ARBA00022989"/>
    </source>
</evidence>
<gene>
    <name evidence="8" type="ORF">OQ287_00790</name>
</gene>
<feature type="transmembrane region" description="Helical" evidence="6">
    <location>
        <begin position="304"/>
        <end position="324"/>
    </location>
</feature>
<evidence type="ECO:0000256" key="2">
    <source>
        <dbReference type="ARBA" id="ARBA00022475"/>
    </source>
</evidence>
<dbReference type="PANTHER" id="PTHR43124">
    <property type="entry name" value="PURINE EFFLUX PUMP PBUE"/>
    <property type="match status" value="1"/>
</dbReference>
<feature type="transmembrane region" description="Helical" evidence="6">
    <location>
        <begin position="97"/>
        <end position="114"/>
    </location>
</feature>
<evidence type="ECO:0000313" key="8">
    <source>
        <dbReference type="EMBL" id="MCX2522776.1"/>
    </source>
</evidence>
<evidence type="ECO:0000313" key="9">
    <source>
        <dbReference type="Proteomes" id="UP001165678"/>
    </source>
</evidence>
<feature type="transmembrane region" description="Helical" evidence="6">
    <location>
        <begin position="364"/>
        <end position="386"/>
    </location>
</feature>
<protein>
    <submittedName>
        <fullName evidence="8">MFS transporter</fullName>
    </submittedName>
</protein>
<dbReference type="GO" id="GO:0005886">
    <property type="term" value="C:plasma membrane"/>
    <property type="evidence" value="ECO:0007669"/>
    <property type="project" value="UniProtKB-SubCell"/>
</dbReference>
<name>A0AA41ZJ86_9GAMM</name>
<feature type="transmembrane region" description="Helical" evidence="6">
    <location>
        <begin position="12"/>
        <end position="33"/>
    </location>
</feature>
<dbReference type="InterPro" id="IPR036259">
    <property type="entry name" value="MFS_trans_sf"/>
</dbReference>
<dbReference type="SUPFAM" id="SSF103473">
    <property type="entry name" value="MFS general substrate transporter"/>
    <property type="match status" value="1"/>
</dbReference>
<feature type="transmembrane region" description="Helical" evidence="6">
    <location>
        <begin position="210"/>
        <end position="231"/>
    </location>
</feature>